<evidence type="ECO:0000313" key="3">
    <source>
        <dbReference type="Proteomes" id="UP000609346"/>
    </source>
</evidence>
<proteinExistence type="predicted"/>
<dbReference type="InterPro" id="IPR008030">
    <property type="entry name" value="NmrA-like"/>
</dbReference>
<dbReference type="Gene3D" id="3.90.25.10">
    <property type="entry name" value="UDP-galactose 4-epimerase, domain 1"/>
    <property type="match status" value="1"/>
</dbReference>
<dbReference type="Proteomes" id="UP000609346">
    <property type="component" value="Unassembled WGS sequence"/>
</dbReference>
<dbReference type="InterPro" id="IPR036291">
    <property type="entry name" value="NAD(P)-bd_dom_sf"/>
</dbReference>
<evidence type="ECO:0000259" key="1">
    <source>
        <dbReference type="Pfam" id="PF05368"/>
    </source>
</evidence>
<organism evidence="2 3">
    <name type="scientific">Paenibacillus terricola</name>
    <dbReference type="NCBI Taxonomy" id="2763503"/>
    <lineage>
        <taxon>Bacteria</taxon>
        <taxon>Bacillati</taxon>
        <taxon>Bacillota</taxon>
        <taxon>Bacilli</taxon>
        <taxon>Bacillales</taxon>
        <taxon>Paenibacillaceae</taxon>
        <taxon>Paenibacillus</taxon>
    </lineage>
</organism>
<dbReference type="PANTHER" id="PTHR47129">
    <property type="entry name" value="QUINONE OXIDOREDUCTASE 2"/>
    <property type="match status" value="1"/>
</dbReference>
<gene>
    <name evidence="2" type="ORF">H8B09_25065</name>
</gene>
<protein>
    <submittedName>
        <fullName evidence="2">NmrA family NAD(P)-binding protein</fullName>
    </submittedName>
</protein>
<comment type="caution">
    <text evidence="2">The sequence shown here is derived from an EMBL/GenBank/DDBJ whole genome shotgun (WGS) entry which is preliminary data.</text>
</comment>
<dbReference type="EMBL" id="JACXZA010000007">
    <property type="protein sequence ID" value="MBD3922057.1"/>
    <property type="molecule type" value="Genomic_DNA"/>
</dbReference>
<dbReference type="PANTHER" id="PTHR47129:SF1">
    <property type="entry name" value="NMRA-LIKE DOMAIN-CONTAINING PROTEIN"/>
    <property type="match status" value="1"/>
</dbReference>
<sequence length="274" mass="30324">MTIVITGATGNLGRLVMQQLLYRVPASKIAVSVRNPGAAKSWGEQQMEVRYGDYDVPESLESSFRGASKLLLISSPHADDDVRLRQHMAAVDAAKRAGVSHIVYTSIVRPELGKLPLHRLHLETERAIASAGIPYTILRNAYYSDIVKLLGVREAVDCGELRSPPGQWTFNTAAREDLAAAAVTVLTEKGHENRTYELTAERAWGLSELAKVLSEVTGRRVVYRTDPAMTSIVYRTLPLADMKFVSPDLVWLAGKPLRSLTDEVRELFSPINKR</sequence>
<evidence type="ECO:0000313" key="2">
    <source>
        <dbReference type="EMBL" id="MBD3922057.1"/>
    </source>
</evidence>
<name>A0ABR8N3S7_9BACL</name>
<dbReference type="RefSeq" id="WP_191206344.1">
    <property type="nucleotide sequence ID" value="NZ_JACXZA010000007.1"/>
</dbReference>
<keyword evidence="3" id="KW-1185">Reference proteome</keyword>
<dbReference type="InterPro" id="IPR052718">
    <property type="entry name" value="NmrA-type_oxidoreductase"/>
</dbReference>
<dbReference type="SUPFAM" id="SSF51735">
    <property type="entry name" value="NAD(P)-binding Rossmann-fold domains"/>
    <property type="match status" value="1"/>
</dbReference>
<dbReference type="Pfam" id="PF05368">
    <property type="entry name" value="NmrA"/>
    <property type="match status" value="1"/>
</dbReference>
<accession>A0ABR8N3S7</accession>
<feature type="domain" description="NmrA-like" evidence="1">
    <location>
        <begin position="2"/>
        <end position="227"/>
    </location>
</feature>
<dbReference type="Gene3D" id="3.40.50.720">
    <property type="entry name" value="NAD(P)-binding Rossmann-like Domain"/>
    <property type="match status" value="1"/>
</dbReference>
<reference evidence="2 3" key="1">
    <citation type="submission" date="2020-09" db="EMBL/GenBank/DDBJ databases">
        <title>Paenibacillus sp. strain PR3 16S rRNA gene Genome sequencing and assembly.</title>
        <authorList>
            <person name="Kim J."/>
        </authorList>
    </citation>
    <scope>NUCLEOTIDE SEQUENCE [LARGE SCALE GENOMIC DNA]</scope>
    <source>
        <strain evidence="2 3">PR3</strain>
    </source>
</reference>